<accession>A0A3P9NXL1</accession>
<keyword evidence="2" id="KW-0472">Membrane</keyword>
<dbReference type="Bgee" id="ENSPREG00000009641">
    <property type="expression patterns" value="Expressed in caudal fin and 1 other cell type or tissue"/>
</dbReference>
<name>A0A3P9NXL1_POERE</name>
<keyword evidence="4" id="KW-1185">Reference proteome</keyword>
<keyword evidence="2" id="KW-0812">Transmembrane</keyword>
<proteinExistence type="predicted"/>
<evidence type="ECO:0000256" key="2">
    <source>
        <dbReference type="SAM" id="Phobius"/>
    </source>
</evidence>
<dbReference type="Ensembl" id="ENSPRET00000014348.1">
    <property type="protein sequence ID" value="ENSPREP00000014203.1"/>
    <property type="gene ID" value="ENSPREG00000009641.1"/>
</dbReference>
<reference evidence="3" key="3">
    <citation type="submission" date="2025-09" db="UniProtKB">
        <authorList>
            <consortium name="Ensembl"/>
        </authorList>
    </citation>
    <scope>IDENTIFICATION</scope>
    <source>
        <strain evidence="3">Guanapo</strain>
    </source>
</reference>
<evidence type="ECO:0000313" key="3">
    <source>
        <dbReference type="Ensembl" id="ENSPREP00000014203.1"/>
    </source>
</evidence>
<evidence type="ECO:0000313" key="4">
    <source>
        <dbReference type="Proteomes" id="UP000242638"/>
    </source>
</evidence>
<dbReference type="Proteomes" id="UP000242638">
    <property type="component" value="Unassembled WGS sequence"/>
</dbReference>
<sequence length="132" mass="14644">MGTSNPPDPTEGQGRKKMDGWILCCLGKALLCFLWLFLRGVSVWTDPKSFRGKQSGGRSLSAAAPSQERYNTEKRQIHSCRCPFVSSGNAAITLLQRRPSETCRPSFAANQDTQTISMRKAVIITVKHSEQQ</sequence>
<reference evidence="4" key="1">
    <citation type="submission" date="2013-11" db="EMBL/GenBank/DDBJ databases">
        <title>The genomic landscape of the Guanapo guppy.</title>
        <authorList>
            <person name="Kuenstner A."/>
            <person name="Dreyer C."/>
        </authorList>
    </citation>
    <scope>NUCLEOTIDE SEQUENCE</scope>
    <source>
        <strain evidence="4">Guanapo</strain>
    </source>
</reference>
<organism evidence="3 4">
    <name type="scientific">Poecilia reticulata</name>
    <name type="common">Guppy</name>
    <name type="synonym">Acanthophacelus reticulatus</name>
    <dbReference type="NCBI Taxonomy" id="8081"/>
    <lineage>
        <taxon>Eukaryota</taxon>
        <taxon>Metazoa</taxon>
        <taxon>Chordata</taxon>
        <taxon>Craniata</taxon>
        <taxon>Vertebrata</taxon>
        <taxon>Euteleostomi</taxon>
        <taxon>Actinopterygii</taxon>
        <taxon>Neopterygii</taxon>
        <taxon>Teleostei</taxon>
        <taxon>Neoteleostei</taxon>
        <taxon>Acanthomorphata</taxon>
        <taxon>Ovalentaria</taxon>
        <taxon>Atherinomorphae</taxon>
        <taxon>Cyprinodontiformes</taxon>
        <taxon>Poeciliidae</taxon>
        <taxon>Poeciliinae</taxon>
        <taxon>Poecilia</taxon>
    </lineage>
</organism>
<feature type="region of interest" description="Disordered" evidence="1">
    <location>
        <begin position="49"/>
        <end position="71"/>
    </location>
</feature>
<dbReference type="AlphaFoldDB" id="A0A3P9NXL1"/>
<protein>
    <submittedName>
        <fullName evidence="3">Uncharacterized protein</fullName>
    </submittedName>
</protein>
<keyword evidence="2" id="KW-1133">Transmembrane helix</keyword>
<feature type="transmembrane region" description="Helical" evidence="2">
    <location>
        <begin position="20"/>
        <end position="38"/>
    </location>
</feature>
<evidence type="ECO:0000256" key="1">
    <source>
        <dbReference type="SAM" id="MobiDB-lite"/>
    </source>
</evidence>
<reference evidence="3" key="2">
    <citation type="submission" date="2025-08" db="UniProtKB">
        <authorList>
            <consortium name="Ensembl"/>
        </authorList>
    </citation>
    <scope>IDENTIFICATION</scope>
    <source>
        <strain evidence="3">Guanapo</strain>
    </source>
</reference>